<organism evidence="2">
    <name type="scientific">Culex pipiens</name>
    <name type="common">House mosquito</name>
    <dbReference type="NCBI Taxonomy" id="7175"/>
    <lineage>
        <taxon>Eukaryota</taxon>
        <taxon>Metazoa</taxon>
        <taxon>Ecdysozoa</taxon>
        <taxon>Arthropoda</taxon>
        <taxon>Hexapoda</taxon>
        <taxon>Insecta</taxon>
        <taxon>Pterygota</taxon>
        <taxon>Neoptera</taxon>
        <taxon>Endopterygota</taxon>
        <taxon>Diptera</taxon>
        <taxon>Nematocera</taxon>
        <taxon>Culicoidea</taxon>
        <taxon>Culicidae</taxon>
        <taxon>Culicinae</taxon>
        <taxon>Culicini</taxon>
        <taxon>Culex</taxon>
        <taxon>Culex</taxon>
    </lineage>
</organism>
<protein>
    <submittedName>
        <fullName evidence="2">(northern house mosquito) hypothetical protein</fullName>
    </submittedName>
</protein>
<dbReference type="EMBL" id="HBUE01207332">
    <property type="protein sequence ID" value="CAG6532767.1"/>
    <property type="molecule type" value="Transcribed_RNA"/>
</dbReference>
<evidence type="ECO:0000256" key="1">
    <source>
        <dbReference type="SAM" id="MobiDB-lite"/>
    </source>
</evidence>
<accession>A0A8D8K319</accession>
<sequence length="107" mass="11178">MSSVHRDAQGSRLASGDRVSAEACTAPGQGRAICDASRQFAAHNEPENQRNRRGAAAVGHSGGHGSKFGHRLLATGDDLFHRLSPAGHVPATRPQAVPNHADSGPRK</sequence>
<name>A0A8D8K319_CULPI</name>
<reference evidence="2" key="1">
    <citation type="submission" date="2021-05" db="EMBL/GenBank/DDBJ databases">
        <authorList>
            <person name="Alioto T."/>
            <person name="Alioto T."/>
            <person name="Gomez Garrido J."/>
        </authorList>
    </citation>
    <scope>NUCLEOTIDE SEQUENCE</scope>
</reference>
<proteinExistence type="predicted"/>
<evidence type="ECO:0000313" key="2">
    <source>
        <dbReference type="EMBL" id="CAG6584639.1"/>
    </source>
</evidence>
<dbReference type="EMBL" id="HBUE01313638">
    <property type="protein sequence ID" value="CAG6584639.1"/>
    <property type="molecule type" value="Transcribed_RNA"/>
</dbReference>
<dbReference type="AlphaFoldDB" id="A0A8D8K319"/>
<feature type="region of interest" description="Disordered" evidence="1">
    <location>
        <begin position="1"/>
        <end position="107"/>
    </location>
</feature>